<protein>
    <recommendedName>
        <fullName evidence="4">MotA/TolQ/ExbB proton channel family protein</fullName>
    </recommendedName>
</protein>
<dbReference type="Proteomes" id="UP000198951">
    <property type="component" value="Unassembled WGS sequence"/>
</dbReference>
<keyword evidence="1" id="KW-0472">Membrane</keyword>
<dbReference type="AlphaFoldDB" id="A0A1H4BYJ8"/>
<name>A0A1H4BYJ8_9FLAO</name>
<dbReference type="EMBL" id="FNRD01000005">
    <property type="protein sequence ID" value="SEA53137.1"/>
    <property type="molecule type" value="Genomic_DNA"/>
</dbReference>
<gene>
    <name evidence="2" type="ORF">SAMN05443667_105134</name>
</gene>
<proteinExistence type="predicted"/>
<feature type="transmembrane region" description="Helical" evidence="1">
    <location>
        <begin position="100"/>
        <end position="120"/>
    </location>
</feature>
<evidence type="ECO:0000313" key="3">
    <source>
        <dbReference type="Proteomes" id="UP000198951"/>
    </source>
</evidence>
<feature type="transmembrane region" description="Helical" evidence="1">
    <location>
        <begin position="67"/>
        <end position="88"/>
    </location>
</feature>
<evidence type="ECO:0008006" key="4">
    <source>
        <dbReference type="Google" id="ProtNLM"/>
    </source>
</evidence>
<evidence type="ECO:0000256" key="1">
    <source>
        <dbReference type="SAM" id="Phobius"/>
    </source>
</evidence>
<dbReference type="STRING" id="150146.SAMN05443667_105134"/>
<reference evidence="3" key="1">
    <citation type="submission" date="2016-10" db="EMBL/GenBank/DDBJ databases">
        <authorList>
            <person name="Varghese N."/>
            <person name="Submissions S."/>
        </authorList>
    </citation>
    <scope>NUCLEOTIDE SEQUENCE [LARGE SCALE GENOMIC DNA]</scope>
    <source>
        <strain evidence="3">DSM 22376</strain>
    </source>
</reference>
<dbReference type="RefSeq" id="WP_091088101.1">
    <property type="nucleotide sequence ID" value="NZ_FNRD01000005.1"/>
</dbReference>
<keyword evidence="1" id="KW-1133">Transmembrane helix</keyword>
<keyword evidence="3" id="KW-1185">Reference proteome</keyword>
<sequence length="143" mass="16120">MKKTLIILTALFSFTNCFSQEFKNYELKRLESFQLNMKPNELSNSLSYLNLGTILEKDKERRTKKTLGIVFTSLSALTTAFGFMVISGSKNDQEGVGESIGSMFVAMGAIELGVSIPLFISSNKRKNERDRLIKIYKSTDKLN</sequence>
<dbReference type="OrthoDB" id="1366301at2"/>
<accession>A0A1H4BYJ8</accession>
<organism evidence="2 3">
    <name type="scientific">Flavobacterium gillisiae</name>
    <dbReference type="NCBI Taxonomy" id="150146"/>
    <lineage>
        <taxon>Bacteria</taxon>
        <taxon>Pseudomonadati</taxon>
        <taxon>Bacteroidota</taxon>
        <taxon>Flavobacteriia</taxon>
        <taxon>Flavobacteriales</taxon>
        <taxon>Flavobacteriaceae</taxon>
        <taxon>Flavobacterium</taxon>
    </lineage>
</organism>
<keyword evidence="1" id="KW-0812">Transmembrane</keyword>
<evidence type="ECO:0000313" key="2">
    <source>
        <dbReference type="EMBL" id="SEA53137.1"/>
    </source>
</evidence>